<dbReference type="AlphaFoldDB" id="A0A9W4SR28"/>
<comment type="caution">
    <text evidence="2">The sequence shown here is derived from an EMBL/GenBank/DDBJ whole genome shotgun (WGS) entry which is preliminary data.</text>
</comment>
<evidence type="ECO:0000313" key="3">
    <source>
        <dbReference type="Proteomes" id="UP001153678"/>
    </source>
</evidence>
<feature type="region of interest" description="Disordered" evidence="1">
    <location>
        <begin position="1"/>
        <end position="61"/>
    </location>
</feature>
<organism evidence="2 3">
    <name type="scientific">Funneliformis geosporum</name>
    <dbReference type="NCBI Taxonomy" id="1117311"/>
    <lineage>
        <taxon>Eukaryota</taxon>
        <taxon>Fungi</taxon>
        <taxon>Fungi incertae sedis</taxon>
        <taxon>Mucoromycota</taxon>
        <taxon>Glomeromycotina</taxon>
        <taxon>Glomeromycetes</taxon>
        <taxon>Glomerales</taxon>
        <taxon>Glomeraceae</taxon>
        <taxon>Funneliformis</taxon>
    </lineage>
</organism>
<proteinExistence type="predicted"/>
<name>A0A9W4SR28_9GLOM</name>
<evidence type="ECO:0000313" key="2">
    <source>
        <dbReference type="EMBL" id="CAI2177822.1"/>
    </source>
</evidence>
<feature type="compositionally biased region" description="Basic and acidic residues" evidence="1">
    <location>
        <begin position="1"/>
        <end position="34"/>
    </location>
</feature>
<sequence>MERHKSEQTSKSSETREWTSEKKSKKTFEAKEETVIDADNNPLFGSEHEKNSNNATANQDDEDGIDFLVIKVRTVYSSQYWIYSRLF</sequence>
<reference evidence="2" key="1">
    <citation type="submission" date="2022-08" db="EMBL/GenBank/DDBJ databases">
        <authorList>
            <person name="Kallberg Y."/>
            <person name="Tangrot J."/>
            <person name="Rosling A."/>
        </authorList>
    </citation>
    <scope>NUCLEOTIDE SEQUENCE</scope>
    <source>
        <strain evidence="2">Wild A</strain>
    </source>
</reference>
<protein>
    <submittedName>
        <fullName evidence="2">5674_t:CDS:1</fullName>
    </submittedName>
</protein>
<keyword evidence="3" id="KW-1185">Reference proteome</keyword>
<dbReference type="Proteomes" id="UP001153678">
    <property type="component" value="Unassembled WGS sequence"/>
</dbReference>
<dbReference type="EMBL" id="CAMKVN010001743">
    <property type="protein sequence ID" value="CAI2177822.1"/>
    <property type="molecule type" value="Genomic_DNA"/>
</dbReference>
<evidence type="ECO:0000256" key="1">
    <source>
        <dbReference type="SAM" id="MobiDB-lite"/>
    </source>
</evidence>
<gene>
    <name evidence="2" type="ORF">FWILDA_LOCUS8277</name>
</gene>
<accession>A0A9W4SR28</accession>